<dbReference type="EMBL" id="SNYV01000011">
    <property type="protein sequence ID" value="TDQ79804.1"/>
    <property type="molecule type" value="Genomic_DNA"/>
</dbReference>
<comment type="caution">
    <text evidence="2">The sequence shown here is derived from an EMBL/GenBank/DDBJ whole genome shotgun (WGS) entry which is preliminary data.</text>
</comment>
<gene>
    <name evidence="2" type="ORF">CLV99_1254</name>
</gene>
<accession>A0A4R6WI18</accession>
<protein>
    <recommendedName>
        <fullName evidence="1">DUF6268 domain-containing protein</fullName>
    </recommendedName>
</protein>
<feature type="domain" description="DUF6268" evidence="1">
    <location>
        <begin position="17"/>
        <end position="300"/>
    </location>
</feature>
<dbReference type="RefSeq" id="WP_133583567.1">
    <property type="nucleotide sequence ID" value="NZ_SNYV01000011.1"/>
</dbReference>
<organism evidence="2 3">
    <name type="scientific">Sphingobacterium yanglingense</name>
    <dbReference type="NCBI Taxonomy" id="1437280"/>
    <lineage>
        <taxon>Bacteria</taxon>
        <taxon>Pseudomonadati</taxon>
        <taxon>Bacteroidota</taxon>
        <taxon>Sphingobacteriia</taxon>
        <taxon>Sphingobacteriales</taxon>
        <taxon>Sphingobacteriaceae</taxon>
        <taxon>Sphingobacterium</taxon>
    </lineage>
</organism>
<sequence>MKKSFLFIYILLAYVSVSAQVQFEWKSEYLGRSGYRIMEGEKSQPIGDSKGSAQVHQATISVPLSLKLDERQRPTLWSIGAQGVYSNLDNQNFTEPLVIDEILNVGISLNHMRPISPRWSMLATVGAGVYMPNTKLSQLNGKNILGMAGAVFIYHLKPNLDLGGGVALNNSFGAPMVLPAIYLNWRTDGHFKVNIALMDGLTMSVKYEARENISLSLIGEMNGQMALLEQNGQDKIFSHLYVVTGLRPEIKLGKKLSIPITLGINAFRPAEMTDRSIKSMFVSKGYYFQTSPYASAGFKLKI</sequence>
<dbReference type="AlphaFoldDB" id="A0A4R6WI18"/>
<evidence type="ECO:0000313" key="2">
    <source>
        <dbReference type="EMBL" id="TDQ79804.1"/>
    </source>
</evidence>
<name>A0A4R6WI18_9SPHI</name>
<proteinExistence type="predicted"/>
<dbReference type="Proteomes" id="UP000295292">
    <property type="component" value="Unassembled WGS sequence"/>
</dbReference>
<evidence type="ECO:0000259" key="1">
    <source>
        <dbReference type="Pfam" id="PF19783"/>
    </source>
</evidence>
<evidence type="ECO:0000313" key="3">
    <source>
        <dbReference type="Proteomes" id="UP000295292"/>
    </source>
</evidence>
<reference evidence="2 3" key="1">
    <citation type="submission" date="2019-03" db="EMBL/GenBank/DDBJ databases">
        <title>Genomic Encyclopedia of Archaeal and Bacterial Type Strains, Phase II (KMG-II): from individual species to whole genera.</title>
        <authorList>
            <person name="Goeker M."/>
        </authorList>
    </citation>
    <scope>NUCLEOTIDE SEQUENCE [LARGE SCALE GENOMIC DNA]</scope>
    <source>
        <strain evidence="2 3">DSM 28353</strain>
    </source>
</reference>
<dbReference type="InterPro" id="IPR046235">
    <property type="entry name" value="DUF6268"/>
</dbReference>
<dbReference type="Pfam" id="PF19783">
    <property type="entry name" value="DUF6268"/>
    <property type="match status" value="1"/>
</dbReference>
<dbReference type="OrthoDB" id="665720at2"/>
<keyword evidence="3" id="KW-1185">Reference proteome</keyword>